<accession>A0A7W5K2T6</accession>
<dbReference type="InterPro" id="IPR035682">
    <property type="entry name" value="PhnP_MBL"/>
</dbReference>
<dbReference type="EC" id="3.1.4.55" evidence="2"/>
<dbReference type="CDD" id="cd07736">
    <property type="entry name" value="PhnP-like_MBL-fold"/>
    <property type="match status" value="1"/>
</dbReference>
<organism evidence="2 3">
    <name type="scientific">Halomonas campaniensis</name>
    <dbReference type="NCBI Taxonomy" id="213554"/>
    <lineage>
        <taxon>Bacteria</taxon>
        <taxon>Pseudomonadati</taxon>
        <taxon>Pseudomonadota</taxon>
        <taxon>Gammaproteobacteria</taxon>
        <taxon>Oceanospirillales</taxon>
        <taxon>Halomonadaceae</taxon>
        <taxon>Halomonas</taxon>
    </lineage>
</organism>
<dbReference type="AlphaFoldDB" id="A0A7W5K2T6"/>
<keyword evidence="2" id="KW-0378">Hydrolase</keyword>
<protein>
    <submittedName>
        <fullName evidence="2">Phosphoribosyl 1,2-cyclic phosphate phosphodiesterase</fullName>
        <ecNumber evidence="2">3.1.4.55</ecNumber>
    </submittedName>
</protein>
<sequence length="255" mass="27523">MRVTFLGTGAVGGVPLYGCDCPACERARGDPRHVRRPSSALVESGGTRVLIDAGLMDLHERFPPGSLDAIVLTHYHADHVQGLLHMRWGRGAAIPVFGPPDSEGCADLFKHPGLLAFETARKFAPFEVKGLHFTPLPLIHSKPTLGYAIEDGRGGRFAYLTDTLGLPPGTMGFLQGWGAFEMALDCTFPPRDEPRNHNDWHLARRLATEAGARLTWLTHIGHELDAWRIAEGADTPPGVAVAGDGDIVEISAGDR</sequence>
<dbReference type="RefSeq" id="WP_183330930.1">
    <property type="nucleotide sequence ID" value="NZ_JACHZF010000010.1"/>
</dbReference>
<dbReference type="GO" id="GO:0019700">
    <property type="term" value="P:organic phosphonate catabolic process"/>
    <property type="evidence" value="ECO:0007669"/>
    <property type="project" value="InterPro"/>
</dbReference>
<reference evidence="2 3" key="1">
    <citation type="submission" date="2020-08" db="EMBL/GenBank/DDBJ databases">
        <title>Genomic Encyclopedia of Archaeal and Bacterial Type Strains, Phase II (KMG-II): from individual species to whole genera.</title>
        <authorList>
            <person name="Goeker M."/>
        </authorList>
    </citation>
    <scope>NUCLEOTIDE SEQUENCE [LARGE SCALE GENOMIC DNA]</scope>
    <source>
        <strain evidence="2 3">5AG</strain>
    </source>
</reference>
<dbReference type="PANTHER" id="PTHR42663">
    <property type="entry name" value="HYDROLASE C777.06C-RELATED-RELATED"/>
    <property type="match status" value="1"/>
</dbReference>
<dbReference type="Proteomes" id="UP000553442">
    <property type="component" value="Unassembled WGS sequence"/>
</dbReference>
<dbReference type="GO" id="GO:0103043">
    <property type="term" value="F:phosphoribosyl 1,2-cyclic phosphate phosphodiesterase activity"/>
    <property type="evidence" value="ECO:0007669"/>
    <property type="project" value="UniProtKB-EC"/>
</dbReference>
<dbReference type="InterPro" id="IPR036866">
    <property type="entry name" value="RibonucZ/Hydroxyglut_hydro"/>
</dbReference>
<dbReference type="InterPro" id="IPR017693">
    <property type="entry name" value="Phosphonate_metab_PhnP"/>
</dbReference>
<dbReference type="Gene3D" id="3.60.15.10">
    <property type="entry name" value="Ribonuclease Z/Hydroxyacylglutathione hydrolase-like"/>
    <property type="match status" value="1"/>
</dbReference>
<proteinExistence type="predicted"/>
<dbReference type="SMART" id="SM00849">
    <property type="entry name" value="Lactamase_B"/>
    <property type="match status" value="1"/>
</dbReference>
<dbReference type="NCBIfam" id="TIGR03307">
    <property type="entry name" value="PhnP"/>
    <property type="match status" value="1"/>
</dbReference>
<dbReference type="Pfam" id="PF12706">
    <property type="entry name" value="Lactamase_B_2"/>
    <property type="match status" value="1"/>
</dbReference>
<evidence type="ECO:0000313" key="3">
    <source>
        <dbReference type="Proteomes" id="UP000553442"/>
    </source>
</evidence>
<dbReference type="SUPFAM" id="SSF56281">
    <property type="entry name" value="Metallo-hydrolase/oxidoreductase"/>
    <property type="match status" value="1"/>
</dbReference>
<evidence type="ECO:0000259" key="1">
    <source>
        <dbReference type="SMART" id="SM00849"/>
    </source>
</evidence>
<gene>
    <name evidence="2" type="ORF">BDK63_001693</name>
</gene>
<evidence type="ECO:0000313" key="2">
    <source>
        <dbReference type="EMBL" id="MBB3330821.1"/>
    </source>
</evidence>
<dbReference type="PANTHER" id="PTHR42663:SF6">
    <property type="entry name" value="HYDROLASE C777.06C-RELATED"/>
    <property type="match status" value="1"/>
</dbReference>
<keyword evidence="3" id="KW-1185">Reference proteome</keyword>
<comment type="caution">
    <text evidence="2">The sequence shown here is derived from an EMBL/GenBank/DDBJ whole genome shotgun (WGS) entry which is preliminary data.</text>
</comment>
<feature type="domain" description="Metallo-beta-lactamase" evidence="1">
    <location>
        <begin position="36"/>
        <end position="222"/>
    </location>
</feature>
<dbReference type="EMBL" id="JACHZF010000010">
    <property type="protein sequence ID" value="MBB3330821.1"/>
    <property type="molecule type" value="Genomic_DNA"/>
</dbReference>
<dbReference type="InterPro" id="IPR001279">
    <property type="entry name" value="Metallo-B-lactamas"/>
</dbReference>
<name>A0A7W5K2T6_9GAMM</name>